<comment type="caution">
    <text evidence="2">The sequence shown here is derived from an EMBL/GenBank/DDBJ whole genome shotgun (WGS) entry which is preliminary data.</text>
</comment>
<organism evidence="2 3">
    <name type="scientific">Pseudoduganella guangdongensis</name>
    <dbReference type="NCBI Taxonomy" id="2692179"/>
    <lineage>
        <taxon>Bacteria</taxon>
        <taxon>Pseudomonadati</taxon>
        <taxon>Pseudomonadota</taxon>
        <taxon>Betaproteobacteria</taxon>
        <taxon>Burkholderiales</taxon>
        <taxon>Oxalobacteraceae</taxon>
        <taxon>Telluria group</taxon>
        <taxon>Pseudoduganella</taxon>
    </lineage>
</organism>
<keyword evidence="1" id="KW-0732">Signal</keyword>
<evidence type="ECO:0000256" key="1">
    <source>
        <dbReference type="SAM" id="SignalP"/>
    </source>
</evidence>
<reference evidence="2 3" key="1">
    <citation type="submission" date="2019-12" db="EMBL/GenBank/DDBJ databases">
        <title>Novel species isolated from a subtropical stream in China.</title>
        <authorList>
            <person name="Lu H."/>
        </authorList>
    </citation>
    <scope>NUCLEOTIDE SEQUENCE [LARGE SCALE GENOMIC DNA]</scope>
    <source>
        <strain evidence="2 3">DS3</strain>
    </source>
</reference>
<proteinExistence type="predicted"/>
<evidence type="ECO:0000313" key="3">
    <source>
        <dbReference type="Proteomes" id="UP000448575"/>
    </source>
</evidence>
<dbReference type="RefSeq" id="WP_161025764.1">
    <property type="nucleotide sequence ID" value="NZ_WWCJ01000007.1"/>
</dbReference>
<dbReference type="AlphaFoldDB" id="A0A6N9HIC6"/>
<gene>
    <name evidence="2" type="ORF">GTP41_11745</name>
</gene>
<dbReference type="Proteomes" id="UP000448575">
    <property type="component" value="Unassembled WGS sequence"/>
</dbReference>
<protein>
    <submittedName>
        <fullName evidence="2">Uncharacterized protein</fullName>
    </submittedName>
</protein>
<keyword evidence="3" id="KW-1185">Reference proteome</keyword>
<dbReference type="EMBL" id="WWCJ01000007">
    <property type="protein sequence ID" value="MYN02772.1"/>
    <property type="molecule type" value="Genomic_DNA"/>
</dbReference>
<feature type="chain" id="PRO_5026802477" evidence="1">
    <location>
        <begin position="19"/>
        <end position="160"/>
    </location>
</feature>
<accession>A0A6N9HIC6</accession>
<name>A0A6N9HIC6_9BURK</name>
<evidence type="ECO:0000313" key="2">
    <source>
        <dbReference type="EMBL" id="MYN02772.1"/>
    </source>
</evidence>
<feature type="signal peptide" evidence="1">
    <location>
        <begin position="1"/>
        <end position="18"/>
    </location>
</feature>
<sequence>MKKIFLAVTLSLPLTALAAPATSASQAELALMTETACPDVAALYQPASETKIIEQPGQEPRKVVVPKFGAAPPPLHSAVMALALHMAPQAESLPPQSGVFQAMGATAMQDNTYRSAFMRCDLSELWVVSRGGFSNSTRWHGPYKLADVMTARGDAAPPFP</sequence>